<dbReference type="GO" id="GO:0005829">
    <property type="term" value="C:cytosol"/>
    <property type="evidence" value="ECO:0007669"/>
    <property type="project" value="TreeGrafter"/>
</dbReference>
<evidence type="ECO:0000259" key="5">
    <source>
        <dbReference type="PROSITE" id="PS50943"/>
    </source>
</evidence>
<keyword evidence="3" id="KW-0238">DNA-binding</keyword>
<dbReference type="InterPro" id="IPR010982">
    <property type="entry name" value="Lambda_DNA-bd_dom_sf"/>
</dbReference>
<dbReference type="GO" id="GO:0003700">
    <property type="term" value="F:DNA-binding transcription factor activity"/>
    <property type="evidence" value="ECO:0007669"/>
    <property type="project" value="TreeGrafter"/>
</dbReference>
<dbReference type="Pfam" id="PF01381">
    <property type="entry name" value="HTH_3"/>
    <property type="match status" value="1"/>
</dbReference>
<dbReference type="AlphaFoldDB" id="A0A1T4QNZ2"/>
<dbReference type="InterPro" id="IPR010359">
    <property type="entry name" value="IrrE_HExxH"/>
</dbReference>
<protein>
    <recommendedName>
        <fullName evidence="5">HTH cro/C1-type domain-containing protein</fullName>
    </recommendedName>
</protein>
<proteinExistence type="inferred from homology"/>
<organism evidence="6 7">
    <name type="scientific">Consotaella salsifontis</name>
    <dbReference type="NCBI Taxonomy" id="1365950"/>
    <lineage>
        <taxon>Bacteria</taxon>
        <taxon>Pseudomonadati</taxon>
        <taxon>Pseudomonadota</taxon>
        <taxon>Alphaproteobacteria</taxon>
        <taxon>Hyphomicrobiales</taxon>
        <taxon>Aurantimonadaceae</taxon>
        <taxon>Consotaella</taxon>
    </lineage>
</organism>
<feature type="domain" description="HTH cro/C1-type" evidence="5">
    <location>
        <begin position="11"/>
        <end position="65"/>
    </location>
</feature>
<dbReference type="RefSeq" id="WP_078708061.1">
    <property type="nucleotide sequence ID" value="NZ_FUXL01000005.1"/>
</dbReference>
<keyword evidence="2" id="KW-0805">Transcription regulation</keyword>
<dbReference type="Gene3D" id="1.10.260.40">
    <property type="entry name" value="lambda repressor-like DNA-binding domains"/>
    <property type="match status" value="1"/>
</dbReference>
<comment type="similarity">
    <text evidence="1">Belongs to the short-chain fatty acyl-CoA assimilation regulator (ScfR) family.</text>
</comment>
<dbReference type="GO" id="GO:0003677">
    <property type="term" value="F:DNA binding"/>
    <property type="evidence" value="ECO:0007669"/>
    <property type="project" value="UniProtKB-KW"/>
</dbReference>
<sequence>MKRKLFAGDTIRVLREGRGWTQGELARRIGVSPSYMSQIEANQRSLSGTTVVELARVLRVNVATFSDNDSDRLVATLRELLGDPAFGNTDVSLRELKALALHAPRVGRALVDLYSLYHRLDEKHRTLEEALQASDGSAGGMVQRSPFDEVRDFFHFIGNYVDPLDLAAEDLARRWSGQPGAVARHLESELSSRHRLTVECEMPPPRAHFISRIDKVRGRLVLNAALPLATRTFAMARHLALLSFGEEIAAVVAGGAFRAPDAAKLCEAALANYFAGALLMPYGRFLEEARQARHDVERLAAGFEVSLEQVCHRLSTLQRPGHEGIPIYFLRVDRAGTITKRHSATRFHFARYGGACPIWNIHEAFETADRFLTQVAEMPDGVRYLSMARALVKGEARHDALRLRYAIGFGCEMTYASEFVYSDGIDLRNPAPIVRIGVSCRLCERPDCHQRAVPPADHRILVDPAHRDIVPYRVD</sequence>
<evidence type="ECO:0000256" key="4">
    <source>
        <dbReference type="ARBA" id="ARBA00023163"/>
    </source>
</evidence>
<dbReference type="Proteomes" id="UP000190135">
    <property type="component" value="Unassembled WGS sequence"/>
</dbReference>
<dbReference type="Pfam" id="PF06114">
    <property type="entry name" value="Peptidase_M78"/>
    <property type="match status" value="1"/>
</dbReference>
<dbReference type="OrthoDB" id="1123084at2"/>
<dbReference type="STRING" id="1365950.SAMN05428963_105157"/>
<dbReference type="Pfam" id="PF09856">
    <property type="entry name" value="ScfRs"/>
    <property type="match status" value="1"/>
</dbReference>
<dbReference type="SMART" id="SM00530">
    <property type="entry name" value="HTH_XRE"/>
    <property type="match status" value="1"/>
</dbReference>
<dbReference type="InterPro" id="IPR050807">
    <property type="entry name" value="TransReg_Diox_bact_type"/>
</dbReference>
<dbReference type="PIRSF" id="PIRSF019251">
    <property type="entry name" value="Rv0465c"/>
    <property type="match status" value="1"/>
</dbReference>
<dbReference type="PANTHER" id="PTHR46797">
    <property type="entry name" value="HTH-TYPE TRANSCRIPTIONAL REGULATOR"/>
    <property type="match status" value="1"/>
</dbReference>
<evidence type="ECO:0000256" key="1">
    <source>
        <dbReference type="ARBA" id="ARBA00007227"/>
    </source>
</evidence>
<dbReference type="EMBL" id="FUXL01000005">
    <property type="protein sequence ID" value="SKA05414.1"/>
    <property type="molecule type" value="Genomic_DNA"/>
</dbReference>
<evidence type="ECO:0000313" key="6">
    <source>
        <dbReference type="EMBL" id="SKA05414.1"/>
    </source>
</evidence>
<dbReference type="PANTHER" id="PTHR46797:SF23">
    <property type="entry name" value="HTH-TYPE TRANSCRIPTIONAL REGULATOR SUTR"/>
    <property type="match status" value="1"/>
</dbReference>
<evidence type="ECO:0000256" key="3">
    <source>
        <dbReference type="ARBA" id="ARBA00023125"/>
    </source>
</evidence>
<dbReference type="InterPro" id="IPR001387">
    <property type="entry name" value="Cro/C1-type_HTH"/>
</dbReference>
<evidence type="ECO:0000313" key="7">
    <source>
        <dbReference type="Proteomes" id="UP000190135"/>
    </source>
</evidence>
<dbReference type="CDD" id="cd00093">
    <property type="entry name" value="HTH_XRE"/>
    <property type="match status" value="1"/>
</dbReference>
<dbReference type="InterPro" id="IPR018653">
    <property type="entry name" value="ScfR_C"/>
</dbReference>
<dbReference type="PROSITE" id="PS50943">
    <property type="entry name" value="HTH_CROC1"/>
    <property type="match status" value="1"/>
</dbReference>
<name>A0A1T4QNZ2_9HYPH</name>
<dbReference type="InterPro" id="IPR026281">
    <property type="entry name" value="HTH_RamB"/>
</dbReference>
<evidence type="ECO:0000256" key="2">
    <source>
        <dbReference type="ARBA" id="ARBA00023015"/>
    </source>
</evidence>
<accession>A0A1T4QNZ2</accession>
<dbReference type="SUPFAM" id="SSF47413">
    <property type="entry name" value="lambda repressor-like DNA-binding domains"/>
    <property type="match status" value="1"/>
</dbReference>
<keyword evidence="4" id="KW-0804">Transcription</keyword>
<keyword evidence="7" id="KW-1185">Reference proteome</keyword>
<gene>
    <name evidence="6" type="ORF">SAMN05428963_105157</name>
</gene>
<reference evidence="6 7" key="1">
    <citation type="submission" date="2017-02" db="EMBL/GenBank/DDBJ databases">
        <authorList>
            <person name="Peterson S.W."/>
        </authorList>
    </citation>
    <scope>NUCLEOTIDE SEQUENCE [LARGE SCALE GENOMIC DNA]</scope>
    <source>
        <strain evidence="6 7">USBA 369</strain>
    </source>
</reference>